<proteinExistence type="predicted"/>
<dbReference type="EMBL" id="NIDE01000001">
    <property type="protein sequence ID" value="OWK47264.1"/>
    <property type="molecule type" value="Genomic_DNA"/>
</dbReference>
<dbReference type="Proteomes" id="UP000214646">
    <property type="component" value="Unassembled WGS sequence"/>
</dbReference>
<keyword evidence="2" id="KW-1185">Reference proteome</keyword>
<evidence type="ECO:0000313" key="1">
    <source>
        <dbReference type="EMBL" id="OWK47264.1"/>
    </source>
</evidence>
<gene>
    <name evidence="1" type="ORF">FRUB_00963</name>
</gene>
<comment type="caution">
    <text evidence="1">The sequence shown here is derived from an EMBL/GenBank/DDBJ whole genome shotgun (WGS) entry which is preliminary data.</text>
</comment>
<accession>A0A225E673</accession>
<dbReference type="AlphaFoldDB" id="A0A225E673"/>
<name>A0A225E673_9BACT</name>
<organism evidence="1 2">
    <name type="scientific">Fimbriiglobus ruber</name>
    <dbReference type="NCBI Taxonomy" id="1908690"/>
    <lineage>
        <taxon>Bacteria</taxon>
        <taxon>Pseudomonadati</taxon>
        <taxon>Planctomycetota</taxon>
        <taxon>Planctomycetia</taxon>
        <taxon>Gemmatales</taxon>
        <taxon>Gemmataceae</taxon>
        <taxon>Fimbriiglobus</taxon>
    </lineage>
</organism>
<protein>
    <submittedName>
        <fullName evidence="1">Uncharacterized protein</fullName>
    </submittedName>
</protein>
<evidence type="ECO:0000313" key="2">
    <source>
        <dbReference type="Proteomes" id="UP000214646"/>
    </source>
</evidence>
<sequence length="41" mass="4738">MEWVNDQLPNAHLHSVSEPFANSGRLTRCEMISLPFNFYSV</sequence>
<reference evidence="2" key="1">
    <citation type="submission" date="2017-06" db="EMBL/GenBank/DDBJ databases">
        <title>Genome analysis of Fimbriiglobus ruber SP5, the first member of the order Planctomycetales with confirmed chitinolytic capability.</title>
        <authorList>
            <person name="Ravin N.V."/>
            <person name="Rakitin A.L."/>
            <person name="Ivanova A.A."/>
            <person name="Beletsky A.V."/>
            <person name="Kulichevskaya I.S."/>
            <person name="Mardanov A.V."/>
            <person name="Dedysh S.N."/>
        </authorList>
    </citation>
    <scope>NUCLEOTIDE SEQUENCE [LARGE SCALE GENOMIC DNA]</scope>
    <source>
        <strain evidence="2">SP5</strain>
    </source>
</reference>